<comment type="pathway">
    <text evidence="1">Cofactor biosynthesis; thiamine diphosphate biosynthesis.</text>
</comment>
<dbReference type="PANTHER" id="PTHR20857">
    <property type="entry name" value="THIAMINE-PHOSPHATE PYROPHOSPHORYLASE"/>
    <property type="match status" value="1"/>
</dbReference>
<dbReference type="EMBL" id="PDYG01000128">
    <property type="protein sequence ID" value="PHU36689.1"/>
    <property type="molecule type" value="Genomic_DNA"/>
</dbReference>
<keyword evidence="5" id="KW-1185">Reference proteome</keyword>
<evidence type="ECO:0000256" key="1">
    <source>
        <dbReference type="ARBA" id="ARBA00004948"/>
    </source>
</evidence>
<dbReference type="InterPro" id="IPR036206">
    <property type="entry name" value="ThiamineP_synth_sf"/>
</dbReference>
<dbReference type="Proteomes" id="UP000224563">
    <property type="component" value="Unassembled WGS sequence"/>
</dbReference>
<gene>
    <name evidence="4" type="ORF">CSX02_11955</name>
</gene>
<evidence type="ECO:0000313" key="5">
    <source>
        <dbReference type="Proteomes" id="UP000224563"/>
    </source>
</evidence>
<evidence type="ECO:0000256" key="2">
    <source>
        <dbReference type="ARBA" id="ARBA00022977"/>
    </source>
</evidence>
<reference evidence="4 5" key="1">
    <citation type="submission" date="2017-10" db="EMBL/GenBank/DDBJ databases">
        <title>Resolving the taxonomy of Roseburia spp., Eubacterium rectale and Agathobacter spp. through phylogenomic analysis.</title>
        <authorList>
            <person name="Sheridan P.O."/>
            <person name="Walker A.W."/>
            <person name="Duncan S.H."/>
            <person name="Scott K.P."/>
            <person name="Toole P.W.O."/>
            <person name="Luis P."/>
            <person name="Flint H.J."/>
        </authorList>
    </citation>
    <scope>NUCLEOTIDE SEQUENCE [LARGE SCALE GENOMIC DNA]</scope>
    <source>
        <strain evidence="4 5">JK623</strain>
    </source>
</reference>
<keyword evidence="2" id="KW-0784">Thiamine biosynthesis</keyword>
<feature type="domain" description="Thiamine phosphate synthase/TenI" evidence="3">
    <location>
        <begin position="7"/>
        <end position="184"/>
    </location>
</feature>
<proteinExistence type="predicted"/>
<evidence type="ECO:0000259" key="3">
    <source>
        <dbReference type="Pfam" id="PF02581"/>
    </source>
</evidence>
<dbReference type="SUPFAM" id="SSF51391">
    <property type="entry name" value="Thiamin phosphate synthase"/>
    <property type="match status" value="1"/>
</dbReference>
<dbReference type="Gene3D" id="3.20.20.70">
    <property type="entry name" value="Aldolase class I"/>
    <property type="match status" value="1"/>
</dbReference>
<sequence length="190" mass="21280">MCKESIAITNRNLAKNEYLLQIQKILQHHPRALILREKDLDEDAYEMLAQSVLTLCRQYEVPMLLHGHIETGPRIDCDAIHLPFAQFCKYAEEEPDLLSAYRIRSVSCHSLDESLEAERLGATQIVLGTIFETECKPGLAGRGIQFVREVCSACRIPVYSIGGIKPDNLQSILDAGAAGGCMMSWFMQLP</sequence>
<protein>
    <submittedName>
        <fullName evidence="4">Thiamine phosphate synthase</fullName>
    </submittedName>
</protein>
<dbReference type="GO" id="GO:0005737">
    <property type="term" value="C:cytoplasm"/>
    <property type="evidence" value="ECO:0007669"/>
    <property type="project" value="TreeGrafter"/>
</dbReference>
<comment type="caution">
    <text evidence="4">The sequence shown here is derived from an EMBL/GenBank/DDBJ whole genome shotgun (WGS) entry which is preliminary data.</text>
</comment>
<reference evidence="4 5" key="2">
    <citation type="submission" date="2017-10" db="EMBL/GenBank/DDBJ databases">
        <authorList>
            <person name="Banno H."/>
            <person name="Chua N.-H."/>
        </authorList>
    </citation>
    <scope>NUCLEOTIDE SEQUENCE [LARGE SCALE GENOMIC DNA]</scope>
    <source>
        <strain evidence="4 5">JK623</strain>
    </source>
</reference>
<dbReference type="GO" id="GO:0004789">
    <property type="term" value="F:thiamine-phosphate diphosphorylase activity"/>
    <property type="evidence" value="ECO:0007669"/>
    <property type="project" value="TreeGrafter"/>
</dbReference>
<evidence type="ECO:0000313" key="4">
    <source>
        <dbReference type="EMBL" id="PHU36689.1"/>
    </source>
</evidence>
<dbReference type="PANTHER" id="PTHR20857:SF15">
    <property type="entry name" value="THIAMINE-PHOSPHATE SYNTHASE"/>
    <property type="match status" value="1"/>
</dbReference>
<name>A0A2G3E0E3_9FIRM</name>
<dbReference type="CDD" id="cd00564">
    <property type="entry name" value="TMP_TenI"/>
    <property type="match status" value="1"/>
</dbReference>
<dbReference type="AlphaFoldDB" id="A0A2G3E0E3"/>
<organism evidence="4 5">
    <name type="scientific">Agathobacter ruminis</name>
    <dbReference type="NCBI Taxonomy" id="1712665"/>
    <lineage>
        <taxon>Bacteria</taxon>
        <taxon>Bacillati</taxon>
        <taxon>Bacillota</taxon>
        <taxon>Clostridia</taxon>
        <taxon>Lachnospirales</taxon>
        <taxon>Lachnospiraceae</taxon>
        <taxon>Agathobacter</taxon>
    </lineage>
</organism>
<accession>A0A2G3E0E3</accession>
<dbReference type="InterPro" id="IPR013785">
    <property type="entry name" value="Aldolase_TIM"/>
</dbReference>
<dbReference type="GO" id="GO:0009228">
    <property type="term" value="P:thiamine biosynthetic process"/>
    <property type="evidence" value="ECO:0007669"/>
    <property type="project" value="UniProtKB-KW"/>
</dbReference>
<dbReference type="InterPro" id="IPR022998">
    <property type="entry name" value="ThiamineP_synth_TenI"/>
</dbReference>
<dbReference type="Pfam" id="PF02581">
    <property type="entry name" value="TMP-TENI"/>
    <property type="match status" value="1"/>
</dbReference>